<evidence type="ECO:0000313" key="4">
    <source>
        <dbReference type="Proteomes" id="UP000729357"/>
    </source>
</evidence>
<name>A0A9P8JIN8_AURME</name>
<evidence type="ECO:0000256" key="1">
    <source>
        <dbReference type="SAM" id="MobiDB-lite"/>
    </source>
</evidence>
<comment type="caution">
    <text evidence="3">The sequence shown here is derived from an EMBL/GenBank/DDBJ whole genome shotgun (WGS) entry which is preliminary data.</text>
</comment>
<dbReference type="AlphaFoldDB" id="A0A9P8JIN8"/>
<organism evidence="3 4">
    <name type="scientific">Aureobasidium melanogenum</name>
    <name type="common">Aureobasidium pullulans var. melanogenum</name>
    <dbReference type="NCBI Taxonomy" id="46634"/>
    <lineage>
        <taxon>Eukaryota</taxon>
        <taxon>Fungi</taxon>
        <taxon>Dikarya</taxon>
        <taxon>Ascomycota</taxon>
        <taxon>Pezizomycotina</taxon>
        <taxon>Dothideomycetes</taxon>
        <taxon>Dothideomycetidae</taxon>
        <taxon>Dothideales</taxon>
        <taxon>Saccotheciaceae</taxon>
        <taxon>Aureobasidium</taxon>
    </lineage>
</organism>
<reference evidence="3" key="1">
    <citation type="journal article" date="2021" name="J Fungi (Basel)">
        <title>Virulence traits and population genomics of the black yeast Aureobasidium melanogenum.</title>
        <authorList>
            <person name="Cernosa A."/>
            <person name="Sun X."/>
            <person name="Gostincar C."/>
            <person name="Fang C."/>
            <person name="Gunde-Cimerman N."/>
            <person name="Song Z."/>
        </authorList>
    </citation>
    <scope>NUCLEOTIDE SEQUENCE</scope>
    <source>
        <strain evidence="3">EXF-9298</strain>
    </source>
</reference>
<feature type="compositionally biased region" description="Polar residues" evidence="1">
    <location>
        <begin position="169"/>
        <end position="179"/>
    </location>
</feature>
<feature type="region of interest" description="Disordered" evidence="1">
    <location>
        <begin position="133"/>
        <end position="194"/>
    </location>
</feature>
<reference evidence="3" key="2">
    <citation type="submission" date="2021-08" db="EMBL/GenBank/DDBJ databases">
        <authorList>
            <person name="Gostincar C."/>
            <person name="Sun X."/>
            <person name="Song Z."/>
            <person name="Gunde-Cimerman N."/>
        </authorList>
    </citation>
    <scope>NUCLEOTIDE SEQUENCE</scope>
    <source>
        <strain evidence="3">EXF-9298</strain>
    </source>
</reference>
<dbReference type="InterPro" id="IPR001932">
    <property type="entry name" value="PPM-type_phosphatase-like_dom"/>
</dbReference>
<dbReference type="Proteomes" id="UP000729357">
    <property type="component" value="Unassembled WGS sequence"/>
</dbReference>
<evidence type="ECO:0000313" key="3">
    <source>
        <dbReference type="EMBL" id="KAG9946231.1"/>
    </source>
</evidence>
<feature type="compositionally biased region" description="Acidic residues" evidence="1">
    <location>
        <begin position="139"/>
        <end position="154"/>
    </location>
</feature>
<dbReference type="InterPro" id="IPR036457">
    <property type="entry name" value="PPM-type-like_dom_sf"/>
</dbReference>
<dbReference type="SUPFAM" id="SSF81606">
    <property type="entry name" value="PP2C-like"/>
    <property type="match status" value="1"/>
</dbReference>
<feature type="non-terminal residue" evidence="3">
    <location>
        <position position="194"/>
    </location>
</feature>
<evidence type="ECO:0000259" key="2">
    <source>
        <dbReference type="Pfam" id="PF00481"/>
    </source>
</evidence>
<dbReference type="Gene3D" id="3.60.40.10">
    <property type="entry name" value="PPM-type phosphatase domain"/>
    <property type="match status" value="1"/>
</dbReference>
<gene>
    <name evidence="3" type="ORF">KCU98_g18363</name>
</gene>
<proteinExistence type="predicted"/>
<feature type="domain" description="PPM-type phosphatase" evidence="2">
    <location>
        <begin position="1"/>
        <end position="42"/>
    </location>
</feature>
<keyword evidence="4" id="KW-1185">Reference proteome</keyword>
<accession>A0A9P8JIN8</accession>
<dbReference type="Pfam" id="PF00481">
    <property type="entry name" value="PP2C"/>
    <property type="match status" value="1"/>
</dbReference>
<dbReference type="EMBL" id="JAHFXS010004877">
    <property type="protein sequence ID" value="KAG9946231.1"/>
    <property type="molecule type" value="Genomic_DNA"/>
</dbReference>
<feature type="non-terminal residue" evidence="3">
    <location>
        <position position="1"/>
    </location>
</feature>
<protein>
    <submittedName>
        <fullName evidence="3">Protein phosphatase</fullName>
    </submittedName>
</protein>
<sequence>GIWDCQSSQAVIEFVRRGIAAKQELSAICENMMDNCLASNSETGGVGCDNMTIAVVALLNGKTKEEWYQMIADRVANGDGPCAPPEYAEFKGPGVHHRFDNDSPDEYDMDMEQRSRMLSGHPGRVILLGDGTEIMTDSGENDTDMFDQSDDEEKDLASQVSKGQDEGKNGSQEQGTGEPQTPAEPKMSGVQDSA</sequence>